<evidence type="ECO:0000259" key="5">
    <source>
        <dbReference type="PROSITE" id="PS50977"/>
    </source>
</evidence>
<dbReference type="InterPro" id="IPR001647">
    <property type="entry name" value="HTH_TetR"/>
</dbReference>
<dbReference type="InterPro" id="IPR050109">
    <property type="entry name" value="HTH-type_TetR-like_transc_reg"/>
</dbReference>
<evidence type="ECO:0000256" key="2">
    <source>
        <dbReference type="ARBA" id="ARBA00023125"/>
    </source>
</evidence>
<feature type="DNA-binding region" description="H-T-H motif" evidence="4">
    <location>
        <begin position="32"/>
        <end position="51"/>
    </location>
</feature>
<feature type="domain" description="HTH tetR-type" evidence="5">
    <location>
        <begin position="9"/>
        <end position="69"/>
    </location>
</feature>
<evidence type="ECO:0000256" key="3">
    <source>
        <dbReference type="ARBA" id="ARBA00023163"/>
    </source>
</evidence>
<reference evidence="6 7" key="1">
    <citation type="submission" date="2018-04" db="EMBL/GenBank/DDBJ databases">
        <title>Genomic Encyclopedia of Archaeal and Bacterial Type Strains, Phase II (KMG-II): from individual species to whole genera.</title>
        <authorList>
            <person name="Goeker M."/>
        </authorList>
    </citation>
    <scope>NUCLEOTIDE SEQUENCE [LARGE SCALE GENOMIC DNA]</scope>
    <source>
        <strain evidence="6 7">DSM 29955</strain>
    </source>
</reference>
<keyword evidence="1" id="KW-0805">Transcription regulation</keyword>
<comment type="caution">
    <text evidence="6">The sequence shown here is derived from an EMBL/GenBank/DDBJ whole genome shotgun (WGS) entry which is preliminary data.</text>
</comment>
<dbReference type="PANTHER" id="PTHR30055:SF146">
    <property type="entry name" value="HTH-TYPE TRANSCRIPTIONAL DUAL REGULATOR CECR"/>
    <property type="match status" value="1"/>
</dbReference>
<evidence type="ECO:0000256" key="1">
    <source>
        <dbReference type="ARBA" id="ARBA00023015"/>
    </source>
</evidence>
<dbReference type="GO" id="GO:0003700">
    <property type="term" value="F:DNA-binding transcription factor activity"/>
    <property type="evidence" value="ECO:0007669"/>
    <property type="project" value="TreeGrafter"/>
</dbReference>
<dbReference type="PROSITE" id="PS50977">
    <property type="entry name" value="HTH_TETR_2"/>
    <property type="match status" value="1"/>
</dbReference>
<dbReference type="PANTHER" id="PTHR30055">
    <property type="entry name" value="HTH-TYPE TRANSCRIPTIONAL REGULATOR RUTR"/>
    <property type="match status" value="1"/>
</dbReference>
<dbReference type="PRINTS" id="PR00455">
    <property type="entry name" value="HTHTETR"/>
</dbReference>
<proteinExistence type="predicted"/>
<dbReference type="InterPro" id="IPR039536">
    <property type="entry name" value="TetR_C_Proteobacteria"/>
</dbReference>
<dbReference type="InterPro" id="IPR036271">
    <property type="entry name" value="Tet_transcr_reg_TetR-rel_C_sf"/>
</dbReference>
<dbReference type="AlphaFoldDB" id="A0A2T6KMN7"/>
<gene>
    <name evidence="6" type="ORF">C8N45_102478</name>
</gene>
<name>A0A2T6KMN7_9RHOB</name>
<dbReference type="OrthoDB" id="2356263at2"/>
<protein>
    <submittedName>
        <fullName evidence="6">TetR family transcriptional regulator</fullName>
    </submittedName>
</protein>
<dbReference type="Gene3D" id="1.10.357.10">
    <property type="entry name" value="Tetracycline Repressor, domain 2"/>
    <property type="match status" value="1"/>
</dbReference>
<keyword evidence="7" id="KW-1185">Reference proteome</keyword>
<dbReference type="GO" id="GO:0000976">
    <property type="term" value="F:transcription cis-regulatory region binding"/>
    <property type="evidence" value="ECO:0007669"/>
    <property type="project" value="TreeGrafter"/>
</dbReference>
<dbReference type="Gene3D" id="1.10.10.60">
    <property type="entry name" value="Homeodomain-like"/>
    <property type="match status" value="1"/>
</dbReference>
<dbReference type="SUPFAM" id="SSF48498">
    <property type="entry name" value="Tetracyclin repressor-like, C-terminal domain"/>
    <property type="match status" value="1"/>
</dbReference>
<dbReference type="EMBL" id="QBUD01000002">
    <property type="protein sequence ID" value="PUB17466.1"/>
    <property type="molecule type" value="Genomic_DNA"/>
</dbReference>
<dbReference type="Pfam" id="PF00440">
    <property type="entry name" value="TetR_N"/>
    <property type="match status" value="1"/>
</dbReference>
<dbReference type="Proteomes" id="UP000244523">
    <property type="component" value="Unassembled WGS sequence"/>
</dbReference>
<evidence type="ECO:0000313" key="7">
    <source>
        <dbReference type="Proteomes" id="UP000244523"/>
    </source>
</evidence>
<evidence type="ECO:0000256" key="4">
    <source>
        <dbReference type="PROSITE-ProRule" id="PRU00335"/>
    </source>
</evidence>
<dbReference type="Pfam" id="PF14246">
    <property type="entry name" value="TetR_C_7"/>
    <property type="match status" value="1"/>
</dbReference>
<dbReference type="FunFam" id="1.10.10.60:FF:000141">
    <property type="entry name" value="TetR family transcriptional regulator"/>
    <property type="match status" value="1"/>
</dbReference>
<dbReference type="InterPro" id="IPR009057">
    <property type="entry name" value="Homeodomain-like_sf"/>
</dbReference>
<dbReference type="RefSeq" id="WP_108385580.1">
    <property type="nucleotide sequence ID" value="NZ_QBUD01000002.1"/>
</dbReference>
<dbReference type="SUPFAM" id="SSF46689">
    <property type="entry name" value="Homeodomain-like"/>
    <property type="match status" value="1"/>
</dbReference>
<organism evidence="6 7">
    <name type="scientific">Yoonia sediminilitoris</name>
    <dbReference type="NCBI Taxonomy" id="1286148"/>
    <lineage>
        <taxon>Bacteria</taxon>
        <taxon>Pseudomonadati</taxon>
        <taxon>Pseudomonadota</taxon>
        <taxon>Alphaproteobacteria</taxon>
        <taxon>Rhodobacterales</taxon>
        <taxon>Paracoccaceae</taxon>
        <taxon>Yoonia</taxon>
    </lineage>
</organism>
<keyword evidence="3" id="KW-0804">Transcription</keyword>
<accession>A0A2T6KMN7</accession>
<keyword evidence="2 4" id="KW-0238">DNA-binding</keyword>
<sequence length="200" mass="22528">MELRPQASAQKREQIYQAAVVEFQEKGFSDASMDRISARAGVSKRTVYKYYESKEKLFQELLCRHWGRFAASLDVVYDKDRDIRDQLTALGRAEGALLTNPDVMAMTRLVMSEVLRSPELVGENEEKTDFQAAFETMLREADADGVLEIEDPKVAAEEFIALIKGKAFWPVVFGAAIVTAAEMEKIVESSVEMIICRYGV</sequence>
<evidence type="ECO:0000313" key="6">
    <source>
        <dbReference type="EMBL" id="PUB17466.1"/>
    </source>
</evidence>